<sequence>MENYWWIFIIAIFMAIFSDKIDKKIPKGNFMFLGTLIGAMVGVVIVIISNDIVKFALSLSICPLIGMFIGMLIKRK</sequence>
<dbReference type="AlphaFoldDB" id="A6TTG4"/>
<name>A6TTG4_ALKMQ</name>
<keyword evidence="3" id="KW-1185">Reference proteome</keyword>
<protein>
    <submittedName>
        <fullName evidence="2">Uncharacterized protein</fullName>
    </submittedName>
</protein>
<keyword evidence="1" id="KW-0472">Membrane</keyword>
<gene>
    <name evidence="2" type="ordered locus">Amet_3354</name>
</gene>
<dbReference type="HOGENOM" id="CLU_2646490_0_0_9"/>
<keyword evidence="1" id="KW-1133">Transmembrane helix</keyword>
<dbReference type="Proteomes" id="UP000001572">
    <property type="component" value="Chromosome"/>
</dbReference>
<evidence type="ECO:0000313" key="2">
    <source>
        <dbReference type="EMBL" id="ABR49482.1"/>
    </source>
</evidence>
<dbReference type="EMBL" id="CP000724">
    <property type="protein sequence ID" value="ABR49482.1"/>
    <property type="molecule type" value="Genomic_DNA"/>
</dbReference>
<reference evidence="3" key="1">
    <citation type="journal article" date="2016" name="Genome Announc.">
        <title>Complete genome sequence of Alkaliphilus metalliredigens strain QYMF, an alkaliphilic and metal-reducing bacterium isolated from borax-contaminated leachate ponds.</title>
        <authorList>
            <person name="Hwang C."/>
            <person name="Copeland A."/>
            <person name="Lucas S."/>
            <person name="Lapidus A."/>
            <person name="Barry K."/>
            <person name="Detter J.C."/>
            <person name="Glavina Del Rio T."/>
            <person name="Hammon N."/>
            <person name="Israni S."/>
            <person name="Dalin E."/>
            <person name="Tice H."/>
            <person name="Pitluck S."/>
            <person name="Chertkov O."/>
            <person name="Brettin T."/>
            <person name="Bruce D."/>
            <person name="Han C."/>
            <person name="Schmutz J."/>
            <person name="Larimer F."/>
            <person name="Land M.L."/>
            <person name="Hauser L."/>
            <person name="Kyrpides N."/>
            <person name="Mikhailova N."/>
            <person name="Ye Q."/>
            <person name="Zhou J."/>
            <person name="Richardson P."/>
            <person name="Fields M.W."/>
        </authorList>
    </citation>
    <scope>NUCLEOTIDE SEQUENCE [LARGE SCALE GENOMIC DNA]</scope>
    <source>
        <strain evidence="3">QYMF</strain>
    </source>
</reference>
<accession>A6TTG4</accession>
<proteinExistence type="predicted"/>
<feature type="transmembrane region" description="Helical" evidence="1">
    <location>
        <begin position="55"/>
        <end position="73"/>
    </location>
</feature>
<organism evidence="2 3">
    <name type="scientific">Alkaliphilus metalliredigens (strain QYMF)</name>
    <dbReference type="NCBI Taxonomy" id="293826"/>
    <lineage>
        <taxon>Bacteria</taxon>
        <taxon>Bacillati</taxon>
        <taxon>Bacillota</taxon>
        <taxon>Clostridia</taxon>
        <taxon>Peptostreptococcales</taxon>
        <taxon>Natronincolaceae</taxon>
        <taxon>Alkaliphilus</taxon>
    </lineage>
</organism>
<evidence type="ECO:0000256" key="1">
    <source>
        <dbReference type="SAM" id="Phobius"/>
    </source>
</evidence>
<dbReference type="RefSeq" id="WP_012064447.1">
    <property type="nucleotide sequence ID" value="NC_009633.1"/>
</dbReference>
<keyword evidence="1" id="KW-0812">Transmembrane</keyword>
<dbReference type="KEGG" id="amt:Amet_3354"/>
<feature type="transmembrane region" description="Helical" evidence="1">
    <location>
        <begin position="6"/>
        <end position="22"/>
    </location>
</feature>
<evidence type="ECO:0000313" key="3">
    <source>
        <dbReference type="Proteomes" id="UP000001572"/>
    </source>
</evidence>
<feature type="transmembrane region" description="Helical" evidence="1">
    <location>
        <begin position="29"/>
        <end position="49"/>
    </location>
</feature>